<comment type="caution">
    <text evidence="2">The sequence shown here is derived from an EMBL/GenBank/DDBJ whole genome shotgun (WGS) entry which is preliminary data.</text>
</comment>
<dbReference type="Proteomes" id="UP000269872">
    <property type="component" value="Unassembled WGS sequence"/>
</dbReference>
<name>A0A3M6F055_9PSED</name>
<gene>
    <name evidence="2" type="ORF">ALP05_200068</name>
</gene>
<evidence type="ECO:0000313" key="2">
    <source>
        <dbReference type="EMBL" id="RMV73949.1"/>
    </source>
</evidence>
<feature type="compositionally biased region" description="Basic and acidic residues" evidence="1">
    <location>
        <begin position="22"/>
        <end position="32"/>
    </location>
</feature>
<proteinExistence type="predicted"/>
<protein>
    <submittedName>
        <fullName evidence="2">Uncharacterized protein</fullName>
    </submittedName>
</protein>
<feature type="region of interest" description="Disordered" evidence="1">
    <location>
        <begin position="1"/>
        <end position="85"/>
    </location>
</feature>
<reference evidence="2 3" key="1">
    <citation type="submission" date="2018-08" db="EMBL/GenBank/DDBJ databases">
        <title>Recombination of ecologically and evolutionarily significant loci maintains genetic cohesion in the Pseudomonas syringae species complex.</title>
        <authorList>
            <person name="Dillon M."/>
            <person name="Thakur S."/>
            <person name="Almeida R.N.D."/>
            <person name="Weir B.S."/>
            <person name="Guttman D.S."/>
        </authorList>
    </citation>
    <scope>NUCLEOTIDE SEQUENCE [LARGE SCALE GENOMIC DNA]</scope>
    <source>
        <strain evidence="2 3">ICMP 7496</strain>
    </source>
</reference>
<dbReference type="EMBL" id="RBUY01000120">
    <property type="protein sequence ID" value="RMV73949.1"/>
    <property type="molecule type" value="Genomic_DNA"/>
</dbReference>
<dbReference type="AlphaFoldDB" id="A0A3M6F055"/>
<organism evidence="2 3">
    <name type="scientific">Pseudomonas caricapapayae</name>
    <dbReference type="NCBI Taxonomy" id="46678"/>
    <lineage>
        <taxon>Bacteria</taxon>
        <taxon>Pseudomonadati</taxon>
        <taxon>Pseudomonadota</taxon>
        <taxon>Gammaproteobacteria</taxon>
        <taxon>Pseudomonadales</taxon>
        <taxon>Pseudomonadaceae</taxon>
        <taxon>Pseudomonas</taxon>
    </lineage>
</organism>
<evidence type="ECO:0000313" key="3">
    <source>
        <dbReference type="Proteomes" id="UP000269872"/>
    </source>
</evidence>
<sequence length="130" mass="14266">MSRPRRPPMASPSITPAASPIQEKRPPSEARLEAFYNSAPDAKPPSSDSPDSTAVPTSGLADSYKASTSTLIGGKPRRPRQTTQKISLGVRLDLLPLADEFAGLRHMDRSKYINYALAEQIKRDREEFGE</sequence>
<feature type="compositionally biased region" description="Low complexity" evidence="1">
    <location>
        <begin position="38"/>
        <end position="58"/>
    </location>
</feature>
<evidence type="ECO:0000256" key="1">
    <source>
        <dbReference type="SAM" id="MobiDB-lite"/>
    </source>
</evidence>
<accession>A0A3M6F055</accession>